<dbReference type="Gene3D" id="3.20.20.100">
    <property type="entry name" value="NADP-dependent oxidoreductase domain"/>
    <property type="match status" value="1"/>
</dbReference>
<proteinExistence type="predicted"/>
<evidence type="ECO:0000259" key="3">
    <source>
        <dbReference type="Pfam" id="PF00248"/>
    </source>
</evidence>
<dbReference type="PANTHER" id="PTHR43364:SF4">
    <property type="entry name" value="NAD(P)-LINKED OXIDOREDUCTASE SUPERFAMILY PROTEIN"/>
    <property type="match status" value="1"/>
</dbReference>
<feature type="region of interest" description="Disordered" evidence="2">
    <location>
        <begin position="247"/>
        <end position="268"/>
    </location>
</feature>
<dbReference type="InterPro" id="IPR036812">
    <property type="entry name" value="NAD(P)_OxRdtase_dom_sf"/>
</dbReference>
<organism evidence="4 5">
    <name type="scientific">Mucor circinelloides f. lusitanicus</name>
    <name type="common">Mucor racemosus var. lusitanicus</name>
    <dbReference type="NCBI Taxonomy" id="29924"/>
    <lineage>
        <taxon>Eukaryota</taxon>
        <taxon>Fungi</taxon>
        <taxon>Fungi incertae sedis</taxon>
        <taxon>Mucoromycota</taxon>
        <taxon>Mucoromycotina</taxon>
        <taxon>Mucoromycetes</taxon>
        <taxon>Mucorales</taxon>
        <taxon>Mucorineae</taxon>
        <taxon>Mucoraceae</taxon>
        <taxon>Mucor</taxon>
    </lineage>
</organism>
<dbReference type="FunFam" id="3.20.20.100:FF:000004">
    <property type="entry name" value="Oxidoreductase, aldo/keto reductase"/>
    <property type="match status" value="1"/>
</dbReference>
<evidence type="ECO:0000313" key="5">
    <source>
        <dbReference type="Proteomes" id="UP000469890"/>
    </source>
</evidence>
<dbReference type="SUPFAM" id="SSF51430">
    <property type="entry name" value="NAD(P)-linked oxidoreductase"/>
    <property type="match status" value="1"/>
</dbReference>
<gene>
    <name evidence="4" type="ORF">FB192DRAFT_1386815</name>
</gene>
<accession>A0A8H4EZN6</accession>
<sequence length="354" mass="40236">MSSTTTNTPTDLPQMEYVRLGNTGMKVSRLCLGCMSYGSSKWSPWVKDEEESIQFIEESYKLGINFFDTSDSYSNGESEKVLGKALKKIGAPRSRVVVATKVNFPVHDDISVFDLFAGKSPEFVNRVGLSRKHIMDAVDASLKRLDLEYIDLYIVHRFDPETPIEETMEALNDVVRSGKVRYIGASSMAAWQFQKMNYIAERNGWAQFVSMQNLYNLVYREEEREMIPYIQDAKIGMTPWSPLNAGSLAGKKREATERSQSDFTADKWQPSSLQESNNVIMDRIGELANKYQATYSQIAMAWHLAKSYVSSPVIGVSKMEQLYDLVGCLKIKLTDEEVKYLEEPYTPRAHILEV</sequence>
<name>A0A8H4EZN6_MUCCL</name>
<dbReference type="AlphaFoldDB" id="A0A8H4EZN6"/>
<evidence type="ECO:0000256" key="1">
    <source>
        <dbReference type="ARBA" id="ARBA00023002"/>
    </source>
</evidence>
<dbReference type="EMBL" id="JAAECE010000006">
    <property type="protein sequence ID" value="KAF1799445.1"/>
    <property type="molecule type" value="Genomic_DNA"/>
</dbReference>
<dbReference type="GO" id="GO:0005829">
    <property type="term" value="C:cytosol"/>
    <property type="evidence" value="ECO:0007669"/>
    <property type="project" value="UniProtKB-ARBA"/>
</dbReference>
<protein>
    <submittedName>
        <fullName evidence="4">NADP-dependent oxidoreductase domain-containing protein</fullName>
    </submittedName>
</protein>
<dbReference type="CDD" id="cd19079">
    <property type="entry name" value="AKR_EcYajO-like"/>
    <property type="match status" value="1"/>
</dbReference>
<dbReference type="GO" id="GO:0016491">
    <property type="term" value="F:oxidoreductase activity"/>
    <property type="evidence" value="ECO:0007669"/>
    <property type="project" value="UniProtKB-KW"/>
</dbReference>
<keyword evidence="1" id="KW-0560">Oxidoreductase</keyword>
<dbReference type="Proteomes" id="UP000469890">
    <property type="component" value="Unassembled WGS sequence"/>
</dbReference>
<dbReference type="PANTHER" id="PTHR43364">
    <property type="entry name" value="NADH-SPECIFIC METHYLGLYOXAL REDUCTASE-RELATED"/>
    <property type="match status" value="1"/>
</dbReference>
<evidence type="ECO:0000313" key="4">
    <source>
        <dbReference type="EMBL" id="KAF1799445.1"/>
    </source>
</evidence>
<evidence type="ECO:0000256" key="2">
    <source>
        <dbReference type="SAM" id="MobiDB-lite"/>
    </source>
</evidence>
<dbReference type="InterPro" id="IPR050523">
    <property type="entry name" value="AKR_Detox_Biosynth"/>
</dbReference>
<dbReference type="InterPro" id="IPR023210">
    <property type="entry name" value="NADP_OxRdtase_dom"/>
</dbReference>
<feature type="compositionally biased region" description="Basic and acidic residues" evidence="2">
    <location>
        <begin position="251"/>
        <end position="260"/>
    </location>
</feature>
<dbReference type="Pfam" id="PF00248">
    <property type="entry name" value="Aldo_ket_red"/>
    <property type="match status" value="1"/>
</dbReference>
<reference evidence="4 5" key="1">
    <citation type="submission" date="2019-09" db="EMBL/GenBank/DDBJ databases">
        <authorList>
            <consortium name="DOE Joint Genome Institute"/>
            <person name="Mondo S.J."/>
            <person name="Navarro-Mendoza M.I."/>
            <person name="Perez-Arques C."/>
            <person name="Panchal S."/>
            <person name="Nicolas F.E."/>
            <person name="Ganguly P."/>
            <person name="Pangilinan J."/>
            <person name="Grigoriev I."/>
            <person name="Heitman J."/>
            <person name="Sanya K."/>
            <person name="Garre V."/>
        </authorList>
    </citation>
    <scope>NUCLEOTIDE SEQUENCE [LARGE SCALE GENOMIC DNA]</scope>
    <source>
        <strain evidence="4 5">MU402</strain>
    </source>
</reference>
<comment type="caution">
    <text evidence="4">The sequence shown here is derived from an EMBL/GenBank/DDBJ whole genome shotgun (WGS) entry which is preliminary data.</text>
</comment>
<feature type="domain" description="NADP-dependent oxidoreductase" evidence="3">
    <location>
        <begin position="29"/>
        <end position="343"/>
    </location>
</feature>